<reference evidence="1 2" key="1">
    <citation type="submission" date="2016-07" db="EMBL/GenBank/DDBJ databases">
        <title>Complete genome sequence of Altererythrobacter dongtanensis KCTC 22672, a type strain with esterase isolated from tidal flat.</title>
        <authorList>
            <person name="Cheng H."/>
            <person name="Wu Y.-H."/>
            <person name="Zhou P."/>
            <person name="Huo Y.-Y."/>
            <person name="Wang C.-S."/>
            <person name="Xu X.-W."/>
        </authorList>
    </citation>
    <scope>NUCLEOTIDE SEQUENCE [LARGE SCALE GENOMIC DNA]</scope>
    <source>
        <strain evidence="1 2">KCTC 22672</strain>
    </source>
</reference>
<name>A0A1B2ADW4_9SPHN</name>
<dbReference type="KEGG" id="ado:A6F68_01817"/>
<organism evidence="1 2">
    <name type="scientific">Tsuneonella dongtanensis</name>
    <dbReference type="NCBI Taxonomy" id="692370"/>
    <lineage>
        <taxon>Bacteria</taxon>
        <taxon>Pseudomonadati</taxon>
        <taxon>Pseudomonadota</taxon>
        <taxon>Alphaproteobacteria</taxon>
        <taxon>Sphingomonadales</taxon>
        <taxon>Erythrobacteraceae</taxon>
        <taxon>Tsuneonella</taxon>
    </lineage>
</organism>
<dbReference type="Proteomes" id="UP000092932">
    <property type="component" value="Chromosome"/>
</dbReference>
<sequence length="48" mass="5084">MSDAIGGLYLYEAENAPGSFGIRVLASVPCLEAGYRMMDIFGLRVSAA</sequence>
<gene>
    <name evidence="1" type="ORF">A6F68_01817</name>
</gene>
<dbReference type="EMBL" id="CP016591">
    <property type="protein sequence ID" value="ANY20327.1"/>
    <property type="molecule type" value="Genomic_DNA"/>
</dbReference>
<keyword evidence="2" id="KW-1185">Reference proteome</keyword>
<evidence type="ECO:0000313" key="2">
    <source>
        <dbReference type="Proteomes" id="UP000092932"/>
    </source>
</evidence>
<accession>A0A1B2ADW4</accession>
<protein>
    <submittedName>
        <fullName evidence="1">Uncharacterized protein</fullName>
    </submittedName>
</protein>
<evidence type="ECO:0000313" key="1">
    <source>
        <dbReference type="EMBL" id="ANY20327.1"/>
    </source>
</evidence>
<proteinExistence type="predicted"/>
<dbReference type="AlphaFoldDB" id="A0A1B2ADW4"/>